<dbReference type="EMBL" id="CAJNOJ010000806">
    <property type="protein sequence ID" value="CAF1524586.1"/>
    <property type="molecule type" value="Genomic_DNA"/>
</dbReference>
<reference evidence="1" key="1">
    <citation type="submission" date="2021-02" db="EMBL/GenBank/DDBJ databases">
        <authorList>
            <person name="Nowell W R."/>
        </authorList>
    </citation>
    <scope>NUCLEOTIDE SEQUENCE</scope>
</reference>
<protein>
    <submittedName>
        <fullName evidence="1">Uncharacterized protein</fullName>
    </submittedName>
</protein>
<comment type="caution">
    <text evidence="1">The sequence shown here is derived from an EMBL/GenBank/DDBJ whole genome shotgun (WGS) entry which is preliminary data.</text>
</comment>
<proteinExistence type="predicted"/>
<dbReference type="AlphaFoldDB" id="A0A815MGQ9"/>
<organism evidence="1 3">
    <name type="scientific">Adineta ricciae</name>
    <name type="common">Rotifer</name>
    <dbReference type="NCBI Taxonomy" id="249248"/>
    <lineage>
        <taxon>Eukaryota</taxon>
        <taxon>Metazoa</taxon>
        <taxon>Spiralia</taxon>
        <taxon>Gnathifera</taxon>
        <taxon>Rotifera</taxon>
        <taxon>Eurotatoria</taxon>
        <taxon>Bdelloidea</taxon>
        <taxon>Adinetida</taxon>
        <taxon>Adinetidae</taxon>
        <taxon>Adineta</taxon>
    </lineage>
</organism>
<accession>A0A815MGQ9</accession>
<name>A0A815MGQ9_ADIRI</name>
<dbReference type="EMBL" id="CAJNOR010003459">
    <property type="protein sequence ID" value="CAF1416209.1"/>
    <property type="molecule type" value="Genomic_DNA"/>
</dbReference>
<dbReference type="OrthoDB" id="10065889at2759"/>
<evidence type="ECO:0000313" key="2">
    <source>
        <dbReference type="EMBL" id="CAF1524586.1"/>
    </source>
</evidence>
<keyword evidence="3" id="KW-1185">Reference proteome</keyword>
<dbReference type="Proteomes" id="UP000663852">
    <property type="component" value="Unassembled WGS sequence"/>
</dbReference>
<evidence type="ECO:0000313" key="1">
    <source>
        <dbReference type="EMBL" id="CAF1416209.1"/>
    </source>
</evidence>
<dbReference type="Proteomes" id="UP000663828">
    <property type="component" value="Unassembled WGS sequence"/>
</dbReference>
<sequence>MILSQIPVIPQVQHNIVLNTRQEGRRRRERLQALNQPNHQSRRNAHRCRDTTWDHLDPLEEPMDEIYNDPLLDAYEREMTNPKERWDQKQMNELEDFAALEYLRLIHDELKQEQNIEHTHQILEEEEIMRKNNIRQRLHFYNSSEHT</sequence>
<gene>
    <name evidence="2" type="ORF">EDS130_LOCUS44111</name>
    <name evidence="1" type="ORF">XAT740_LOCUS34951</name>
</gene>
<evidence type="ECO:0000313" key="3">
    <source>
        <dbReference type="Proteomes" id="UP000663828"/>
    </source>
</evidence>